<dbReference type="PROSITE" id="PS50157">
    <property type="entry name" value="ZINC_FINGER_C2H2_2"/>
    <property type="match status" value="1"/>
</dbReference>
<evidence type="ECO:0000259" key="3">
    <source>
        <dbReference type="PROSITE" id="PS50157"/>
    </source>
</evidence>
<accession>A0ABD2PUG9</accession>
<feature type="compositionally biased region" description="Polar residues" evidence="2">
    <location>
        <begin position="19"/>
        <end position="30"/>
    </location>
</feature>
<keyword evidence="1" id="KW-0479">Metal-binding</keyword>
<dbReference type="EMBL" id="JBJKFK010002436">
    <property type="protein sequence ID" value="KAL3311100.1"/>
    <property type="molecule type" value="Genomic_DNA"/>
</dbReference>
<proteinExistence type="predicted"/>
<feature type="compositionally biased region" description="Basic and acidic residues" evidence="2">
    <location>
        <begin position="1"/>
        <end position="18"/>
    </location>
</feature>
<dbReference type="InterPro" id="IPR013087">
    <property type="entry name" value="Znf_C2H2_type"/>
</dbReference>
<evidence type="ECO:0000313" key="4">
    <source>
        <dbReference type="EMBL" id="KAL3311100.1"/>
    </source>
</evidence>
<feature type="compositionally biased region" description="Polar residues" evidence="2">
    <location>
        <begin position="48"/>
        <end position="59"/>
    </location>
</feature>
<dbReference type="Proteomes" id="UP001626550">
    <property type="component" value="Unassembled WGS sequence"/>
</dbReference>
<gene>
    <name evidence="4" type="ORF">Ciccas_010320</name>
</gene>
<feature type="region of interest" description="Disordered" evidence="2">
    <location>
        <begin position="269"/>
        <end position="294"/>
    </location>
</feature>
<comment type="caution">
    <text evidence="4">The sequence shown here is derived from an EMBL/GenBank/DDBJ whole genome shotgun (WGS) entry which is preliminary data.</text>
</comment>
<reference evidence="4 5" key="1">
    <citation type="submission" date="2024-11" db="EMBL/GenBank/DDBJ databases">
        <title>Adaptive evolution of stress response genes in parasites aligns with host niche diversity.</title>
        <authorList>
            <person name="Hahn C."/>
            <person name="Resl P."/>
        </authorList>
    </citation>
    <scope>NUCLEOTIDE SEQUENCE [LARGE SCALE GENOMIC DNA]</scope>
    <source>
        <strain evidence="4">EGGRZ-B1_66</strain>
        <tissue evidence="4">Body</tissue>
    </source>
</reference>
<evidence type="ECO:0000256" key="1">
    <source>
        <dbReference type="PROSITE-ProRule" id="PRU00042"/>
    </source>
</evidence>
<keyword evidence="5" id="KW-1185">Reference proteome</keyword>
<evidence type="ECO:0000313" key="5">
    <source>
        <dbReference type="Proteomes" id="UP001626550"/>
    </source>
</evidence>
<dbReference type="AlphaFoldDB" id="A0ABD2PUG9"/>
<feature type="region of interest" description="Disordered" evidence="2">
    <location>
        <begin position="1"/>
        <end position="61"/>
    </location>
</feature>
<protein>
    <recommendedName>
        <fullName evidence="3">C2H2-type domain-containing protein</fullName>
    </recommendedName>
</protein>
<name>A0ABD2PUG9_9PLAT</name>
<keyword evidence="1" id="KW-0863">Zinc-finger</keyword>
<feature type="compositionally biased region" description="Polar residues" evidence="2">
    <location>
        <begin position="275"/>
        <end position="294"/>
    </location>
</feature>
<dbReference type="GO" id="GO:0008270">
    <property type="term" value="F:zinc ion binding"/>
    <property type="evidence" value="ECO:0007669"/>
    <property type="project" value="UniProtKB-KW"/>
</dbReference>
<sequence length="294" mass="32355">MESLGEKEEARTDGDSSSEHSSYASGTNQEDLMGESSDSVSFQESDSPNGSGKTTSGKQADNRFMEPLLRMSSGNNPLLSNLLFKPDTFKSIIDLIGNRPHPSDQTEPVKMGEDSAQVDNEQKKTIVSMIDQFLQNSSKEQEAVETFKCVMCRDSFPSNVTLFQHIISQHSNKDQQPSLMGLERMLTGNAENNAQSEQRDWPGQESPAATNLFGQQTQALLRMLTSSWSKTPSAVPLRPPIQDKMDSDNVNLTTAKLFHHIHKRINSNPIPAKDSSINPFQNNASAFSVGSTLS</sequence>
<feature type="domain" description="C2H2-type" evidence="3">
    <location>
        <begin position="147"/>
        <end position="175"/>
    </location>
</feature>
<evidence type="ECO:0000256" key="2">
    <source>
        <dbReference type="SAM" id="MobiDB-lite"/>
    </source>
</evidence>
<feature type="compositionally biased region" description="Low complexity" evidence="2">
    <location>
        <begin position="35"/>
        <end position="47"/>
    </location>
</feature>
<keyword evidence="1" id="KW-0862">Zinc</keyword>
<dbReference type="PROSITE" id="PS00028">
    <property type="entry name" value="ZINC_FINGER_C2H2_1"/>
    <property type="match status" value="1"/>
</dbReference>
<organism evidence="4 5">
    <name type="scientific">Cichlidogyrus casuarinus</name>
    <dbReference type="NCBI Taxonomy" id="1844966"/>
    <lineage>
        <taxon>Eukaryota</taxon>
        <taxon>Metazoa</taxon>
        <taxon>Spiralia</taxon>
        <taxon>Lophotrochozoa</taxon>
        <taxon>Platyhelminthes</taxon>
        <taxon>Monogenea</taxon>
        <taxon>Monopisthocotylea</taxon>
        <taxon>Dactylogyridea</taxon>
        <taxon>Ancyrocephalidae</taxon>
        <taxon>Cichlidogyrus</taxon>
    </lineage>
</organism>